<dbReference type="PANTHER" id="PTHR24321">
    <property type="entry name" value="DEHYDROGENASES, SHORT CHAIN"/>
    <property type="match status" value="1"/>
</dbReference>
<name>A0ABX8S9S3_9ACTN</name>
<dbReference type="InterPro" id="IPR020904">
    <property type="entry name" value="Sc_DH/Rdtase_CS"/>
</dbReference>
<evidence type="ECO:0000256" key="1">
    <source>
        <dbReference type="ARBA" id="ARBA00006484"/>
    </source>
</evidence>
<dbReference type="NCBIfam" id="NF009467">
    <property type="entry name" value="PRK12826.1-3"/>
    <property type="match status" value="1"/>
</dbReference>
<dbReference type="PRINTS" id="PR00080">
    <property type="entry name" value="SDRFAMILY"/>
</dbReference>
<dbReference type="InterPro" id="IPR002347">
    <property type="entry name" value="SDR_fam"/>
</dbReference>
<accession>A0ABX8S9S3</accession>
<dbReference type="CDD" id="cd05233">
    <property type="entry name" value="SDR_c"/>
    <property type="match status" value="1"/>
</dbReference>
<dbReference type="RefSeq" id="WP_066467073.1">
    <property type="nucleotide sequence ID" value="NZ_CBCRUZ010000021.1"/>
</dbReference>
<keyword evidence="5" id="KW-1185">Reference proteome</keyword>
<dbReference type="SUPFAM" id="SSF51735">
    <property type="entry name" value="NAD(P)-binding Rossmann-fold domains"/>
    <property type="match status" value="1"/>
</dbReference>
<proteinExistence type="inferred from homology"/>
<gene>
    <name evidence="4" type="ORF">KV203_03675</name>
</gene>
<dbReference type="PROSITE" id="PS00061">
    <property type="entry name" value="ADH_SHORT"/>
    <property type="match status" value="1"/>
</dbReference>
<protein>
    <submittedName>
        <fullName evidence="4">Mycofactocin-coupled SDR family oxidoreductase</fullName>
    </submittedName>
</protein>
<organism evidence="4 5">
    <name type="scientific">Skermania pinensis</name>
    <dbReference type="NCBI Taxonomy" id="39122"/>
    <lineage>
        <taxon>Bacteria</taxon>
        <taxon>Bacillati</taxon>
        <taxon>Actinomycetota</taxon>
        <taxon>Actinomycetes</taxon>
        <taxon>Mycobacteriales</taxon>
        <taxon>Gordoniaceae</taxon>
        <taxon>Skermania</taxon>
    </lineage>
</organism>
<dbReference type="InterPro" id="IPR023985">
    <property type="entry name" value="SDR_subfam_1"/>
</dbReference>
<dbReference type="PRINTS" id="PR00081">
    <property type="entry name" value="GDHRDH"/>
</dbReference>
<dbReference type="EMBL" id="CP079105">
    <property type="protein sequence ID" value="QXQ14518.1"/>
    <property type="molecule type" value="Genomic_DNA"/>
</dbReference>
<dbReference type="Pfam" id="PF13561">
    <property type="entry name" value="adh_short_C2"/>
    <property type="match status" value="1"/>
</dbReference>
<keyword evidence="2" id="KW-0560">Oxidoreductase</keyword>
<evidence type="ECO:0000313" key="5">
    <source>
        <dbReference type="Proteomes" id="UP000887023"/>
    </source>
</evidence>
<sequence length="270" mass="27983">MTELAGRVAFITGAARGQGRNHAVRLARAGADIVAVDVCGPVSADNGYPAPGPADLAETARLVEAEGRAVVTCQADVRDSAVLAAAVAAGMERFGRLDVVLANAAICNWNRFWEMPDEQWQTLVDTNLGGVFKTLKATVPAVIAGGRGGSVIVISSVAGLKSLPGQAHYSAAKHGLVGLTKSAAIELGEYGIRVNSIHPYAVDTPMGTDPASLVMLERHPRYLGSFGAILTDQPMATLDDISDLVLYLAGDGSRTMTGAQLSIDMGASKV</sequence>
<dbReference type="NCBIfam" id="TIGR03971">
    <property type="entry name" value="SDR_subfam_1"/>
    <property type="match status" value="1"/>
</dbReference>
<evidence type="ECO:0000313" key="4">
    <source>
        <dbReference type="EMBL" id="QXQ14518.1"/>
    </source>
</evidence>
<dbReference type="InterPro" id="IPR036291">
    <property type="entry name" value="NAD(P)-bd_dom_sf"/>
</dbReference>
<keyword evidence="3" id="KW-0520">NAD</keyword>
<reference evidence="4" key="1">
    <citation type="submission" date="2021-07" db="EMBL/GenBank/DDBJ databases">
        <title>Candidatus Kaistella beijingensis sp. nov. isolated from a municipal wastewater treatment plant is involved in sludge foaming.</title>
        <authorList>
            <person name="Song Y."/>
            <person name="Liu S.-J."/>
        </authorList>
    </citation>
    <scope>NUCLEOTIDE SEQUENCE</scope>
    <source>
        <strain evidence="4">DSM 43998</strain>
    </source>
</reference>
<dbReference type="PANTHER" id="PTHR24321:SF8">
    <property type="entry name" value="ESTRADIOL 17-BETA-DEHYDROGENASE 8-RELATED"/>
    <property type="match status" value="1"/>
</dbReference>
<evidence type="ECO:0000256" key="2">
    <source>
        <dbReference type="ARBA" id="ARBA00023002"/>
    </source>
</evidence>
<evidence type="ECO:0000256" key="3">
    <source>
        <dbReference type="ARBA" id="ARBA00023027"/>
    </source>
</evidence>
<comment type="similarity">
    <text evidence="1">Belongs to the short-chain dehydrogenases/reductases (SDR) family.</text>
</comment>
<dbReference type="Gene3D" id="3.40.50.720">
    <property type="entry name" value="NAD(P)-binding Rossmann-like Domain"/>
    <property type="match status" value="1"/>
</dbReference>
<dbReference type="Proteomes" id="UP000887023">
    <property type="component" value="Chromosome"/>
</dbReference>